<feature type="transmembrane region" description="Helical" evidence="1">
    <location>
        <begin position="12"/>
        <end position="32"/>
    </location>
</feature>
<evidence type="ECO:0000313" key="2">
    <source>
        <dbReference type="EMBL" id="MBE3637276.1"/>
    </source>
</evidence>
<dbReference type="EMBL" id="JACVXA010000007">
    <property type="protein sequence ID" value="MBE3637276.1"/>
    <property type="molecule type" value="Genomic_DNA"/>
</dbReference>
<feature type="transmembrane region" description="Helical" evidence="1">
    <location>
        <begin position="876"/>
        <end position="896"/>
    </location>
</feature>
<evidence type="ECO:0000313" key="3">
    <source>
        <dbReference type="Proteomes" id="UP000609121"/>
    </source>
</evidence>
<dbReference type="PANTHER" id="PTHR32063:SF14">
    <property type="entry name" value="BLL4319 PROTEIN"/>
    <property type="match status" value="1"/>
</dbReference>
<feature type="transmembrane region" description="Helical" evidence="1">
    <location>
        <begin position="948"/>
        <end position="967"/>
    </location>
</feature>
<dbReference type="AlphaFoldDB" id="A0A8J7CJ47"/>
<keyword evidence="1" id="KW-1133">Transmembrane helix</keyword>
<keyword evidence="1" id="KW-0812">Transmembrane</keyword>
<sequence>MSLPDLCLRRPVLACVLNLLVVLIGAVALTRLPVRELPQTDTAEVTVRVNYTGASPEVVDAQVTAVIEGALAGIAGLRSMESESERGRMRSKLTFDPSVDIDSAANDVRSAIDRVTGDLPEEAGTPEVEKNDDEGDPVIRMSVTSADMTPMELSDFAERMLRDRLARLPGVAAAQIYGERVPAMRVWLDVSRMAAHGITAGDIVSALQASNIELPAGEIETGARQLQILADTRFSSVAEFEDMVVRDDGLRPLRLGDVARIEIAPENDQSFFRSQGVPALGIGVLPQAQANTVAISRAVHAELARIRPSLPGDMRIDVTTDEAVFIESSIREVVHVFAEAVLLVTAVIFLFLGSARLAMVPVVTIPVSILGAAIVMLGLGFSVNILTLFAMILAIGLVVDDAIVVLENIQRHRRLGVPPAEAARRGANQVNFAVIATTAVLIAVFLPVSFMEGEIGQLFAEFGIVLAVAVAVSGFVALTLSPVLAARLMPARNRAGWLARAVDAVLGGLERGYRAVLGLMLARPLPLLAGTAFAIACAWTAYGTLPQKLTPDEDRGRIIMFVSAQQGSSLAVTDAVTARVEDMLQPLVEDGTVTNVTSIIGAFGEVRRALILVGLAPWEDRDLGVEEVIAGLRPQLARISEAGVYLRAAGGLGIGSNSGSLQWMLGGPDIATAAGWADELQAALDGYGGLDGIETGYAANQPGATLSVDRVLAQDLGLDAQTVASTLQALFASRSVGEYSRDGRQYPVVLQARPEDRDTLEDMMSVMIRNDRGDLVPLSAFASIATGATVPAVTRYDRLHSVEMEADLVAGTDLSEAMAAVEAAMAGLPAGATLAWTGQAADFLASSSGVAMVFAMALAIVFLVLAAQFESFRTPLTIMLTVPVGLAGAVATLWLAGQSVNIYSQVGLVLLVGLMAKNGILMVEFANQLREEGMGLREAALEGAVTRLRPVMMTTIATVLGAVPLAFAEGAGAEARRAIGLVIAGGLSIAFVLTLLLTPVIYLLVERIGRRPSAIAGHAAPGPAE</sequence>
<feature type="transmembrane region" description="Helical" evidence="1">
    <location>
        <begin position="979"/>
        <end position="1005"/>
    </location>
</feature>
<feature type="transmembrane region" description="Helical" evidence="1">
    <location>
        <begin position="430"/>
        <end position="450"/>
    </location>
</feature>
<dbReference type="Gene3D" id="3.30.2090.10">
    <property type="entry name" value="Multidrug efflux transporter AcrB TolC docking domain, DN and DC subdomains"/>
    <property type="match status" value="2"/>
</dbReference>
<dbReference type="SUPFAM" id="SSF82693">
    <property type="entry name" value="Multidrug efflux transporter AcrB pore domain, PN1, PN2, PC1 and PC2 subdomains"/>
    <property type="match status" value="4"/>
</dbReference>
<keyword evidence="1" id="KW-0472">Membrane</keyword>
<protein>
    <submittedName>
        <fullName evidence="2">Efflux RND transporter permease subunit</fullName>
    </submittedName>
</protein>
<reference evidence="2" key="1">
    <citation type="submission" date="2020-09" db="EMBL/GenBank/DDBJ databases">
        <title>A novel bacterium of genus Mangrovicoccus, isolated from South China Sea.</title>
        <authorList>
            <person name="Huang H."/>
            <person name="Mo K."/>
            <person name="Hu Y."/>
        </authorList>
    </citation>
    <scope>NUCLEOTIDE SEQUENCE</scope>
    <source>
        <strain evidence="2">HB182678</strain>
    </source>
</reference>
<feature type="transmembrane region" description="Helical" evidence="1">
    <location>
        <begin position="385"/>
        <end position="409"/>
    </location>
</feature>
<gene>
    <name evidence="2" type="ORF">ICN82_03555</name>
</gene>
<dbReference type="SUPFAM" id="SSF82714">
    <property type="entry name" value="Multidrug efflux transporter AcrB TolC docking domain, DN and DC subdomains"/>
    <property type="match status" value="2"/>
</dbReference>
<name>A0A8J7CJ47_9RHOB</name>
<dbReference type="PRINTS" id="PR00702">
    <property type="entry name" value="ACRIFLAVINRP"/>
</dbReference>
<accession>A0A8J7CJ47</accession>
<dbReference type="InterPro" id="IPR027463">
    <property type="entry name" value="AcrB_DN_DC_subdom"/>
</dbReference>
<dbReference type="Proteomes" id="UP000609121">
    <property type="component" value="Unassembled WGS sequence"/>
</dbReference>
<feature type="transmembrane region" description="Helical" evidence="1">
    <location>
        <begin position="462"/>
        <end position="485"/>
    </location>
</feature>
<dbReference type="SUPFAM" id="SSF82866">
    <property type="entry name" value="Multidrug efflux transporter AcrB transmembrane domain"/>
    <property type="match status" value="2"/>
</dbReference>
<feature type="transmembrane region" description="Helical" evidence="1">
    <location>
        <begin position="333"/>
        <end position="352"/>
    </location>
</feature>
<feature type="transmembrane region" description="Helical" evidence="1">
    <location>
        <begin position="902"/>
        <end position="927"/>
    </location>
</feature>
<dbReference type="GO" id="GO:0042910">
    <property type="term" value="F:xenobiotic transmembrane transporter activity"/>
    <property type="evidence" value="ECO:0007669"/>
    <property type="project" value="TreeGrafter"/>
</dbReference>
<comment type="caution">
    <text evidence="2">The sequence shown here is derived from an EMBL/GenBank/DDBJ whole genome shotgun (WGS) entry which is preliminary data.</text>
</comment>
<feature type="transmembrane region" description="Helical" evidence="1">
    <location>
        <begin position="849"/>
        <end position="869"/>
    </location>
</feature>
<proteinExistence type="predicted"/>
<keyword evidence="3" id="KW-1185">Reference proteome</keyword>
<evidence type="ECO:0000256" key="1">
    <source>
        <dbReference type="SAM" id="Phobius"/>
    </source>
</evidence>
<dbReference type="Gene3D" id="1.20.1640.10">
    <property type="entry name" value="Multidrug efflux transporter AcrB transmembrane domain"/>
    <property type="match status" value="2"/>
</dbReference>
<dbReference type="PANTHER" id="PTHR32063">
    <property type="match status" value="1"/>
</dbReference>
<dbReference type="GO" id="GO:0005886">
    <property type="term" value="C:plasma membrane"/>
    <property type="evidence" value="ECO:0007669"/>
    <property type="project" value="TreeGrafter"/>
</dbReference>
<dbReference type="InterPro" id="IPR001036">
    <property type="entry name" value="Acrflvin-R"/>
</dbReference>
<dbReference type="Gene3D" id="3.30.70.1320">
    <property type="entry name" value="Multidrug efflux transporter AcrB pore domain like"/>
    <property type="match status" value="1"/>
</dbReference>
<organism evidence="2 3">
    <name type="scientific">Mangrovicoccus algicola</name>
    <dbReference type="NCBI Taxonomy" id="2771008"/>
    <lineage>
        <taxon>Bacteria</taxon>
        <taxon>Pseudomonadati</taxon>
        <taxon>Pseudomonadota</taxon>
        <taxon>Alphaproteobacteria</taxon>
        <taxon>Rhodobacterales</taxon>
        <taxon>Paracoccaceae</taxon>
        <taxon>Mangrovicoccus</taxon>
    </lineage>
</organism>
<dbReference type="Gene3D" id="3.30.70.1430">
    <property type="entry name" value="Multidrug efflux transporter AcrB pore domain"/>
    <property type="match status" value="2"/>
</dbReference>
<dbReference type="Pfam" id="PF00873">
    <property type="entry name" value="ACR_tran"/>
    <property type="match status" value="1"/>
</dbReference>
<feature type="transmembrane region" description="Helical" evidence="1">
    <location>
        <begin position="359"/>
        <end position="379"/>
    </location>
</feature>
<dbReference type="RefSeq" id="WP_193179687.1">
    <property type="nucleotide sequence ID" value="NZ_JACVXA010000007.1"/>
</dbReference>
<dbReference type="Gene3D" id="3.30.70.1440">
    <property type="entry name" value="Multidrug efflux transporter AcrB pore domain"/>
    <property type="match status" value="1"/>
</dbReference>